<organism evidence="7 8">
    <name type="scientific">Flavobacterium orientale</name>
    <dbReference type="NCBI Taxonomy" id="1756020"/>
    <lineage>
        <taxon>Bacteria</taxon>
        <taxon>Pseudomonadati</taxon>
        <taxon>Bacteroidota</taxon>
        <taxon>Flavobacteriia</taxon>
        <taxon>Flavobacteriales</taxon>
        <taxon>Flavobacteriaceae</taxon>
        <taxon>Flavobacterium</taxon>
    </lineage>
</organism>
<dbReference type="Pfam" id="PF01040">
    <property type="entry name" value="UbiA"/>
    <property type="match status" value="1"/>
</dbReference>
<comment type="subcellular location">
    <subcellularLocation>
        <location evidence="1">Membrane</location>
        <topology evidence="1">Multi-pass membrane protein</topology>
    </subcellularLocation>
</comment>
<feature type="transmembrane region" description="Helical" evidence="6">
    <location>
        <begin position="285"/>
        <end position="304"/>
    </location>
</feature>
<reference evidence="7" key="2">
    <citation type="submission" date="2020-09" db="EMBL/GenBank/DDBJ databases">
        <authorList>
            <person name="Sun Q."/>
            <person name="Zhou Y."/>
        </authorList>
    </citation>
    <scope>NUCLEOTIDE SEQUENCE</scope>
    <source>
        <strain evidence="7">CGMCC 1.12506</strain>
    </source>
</reference>
<dbReference type="Gene3D" id="1.20.120.1780">
    <property type="entry name" value="UbiA prenyltransferase"/>
    <property type="match status" value="1"/>
</dbReference>
<evidence type="ECO:0000256" key="5">
    <source>
        <dbReference type="ARBA" id="ARBA00023136"/>
    </source>
</evidence>
<evidence type="ECO:0000256" key="2">
    <source>
        <dbReference type="ARBA" id="ARBA00022475"/>
    </source>
</evidence>
<dbReference type="NCBIfam" id="NF009512">
    <property type="entry name" value="PRK12872.1-1"/>
    <property type="match status" value="1"/>
</dbReference>
<dbReference type="CDD" id="cd13961">
    <property type="entry name" value="PT_UbiA_DGGGPS"/>
    <property type="match status" value="1"/>
</dbReference>
<dbReference type="InterPro" id="IPR050475">
    <property type="entry name" value="Prenyltransferase_related"/>
</dbReference>
<feature type="transmembrane region" description="Helical" evidence="6">
    <location>
        <begin position="140"/>
        <end position="159"/>
    </location>
</feature>
<evidence type="ECO:0000256" key="3">
    <source>
        <dbReference type="ARBA" id="ARBA00022692"/>
    </source>
</evidence>
<reference evidence="7" key="1">
    <citation type="journal article" date="2014" name="Int. J. Syst. Evol. Microbiol.">
        <title>Complete genome sequence of Corynebacterium casei LMG S-19264T (=DSM 44701T), isolated from a smear-ripened cheese.</title>
        <authorList>
            <consortium name="US DOE Joint Genome Institute (JGI-PGF)"/>
            <person name="Walter F."/>
            <person name="Albersmeier A."/>
            <person name="Kalinowski J."/>
            <person name="Ruckert C."/>
        </authorList>
    </citation>
    <scope>NUCLEOTIDE SEQUENCE</scope>
    <source>
        <strain evidence="7">CGMCC 1.12506</strain>
    </source>
</reference>
<feature type="transmembrane region" description="Helical" evidence="6">
    <location>
        <begin position="248"/>
        <end position="265"/>
    </location>
</feature>
<comment type="caution">
    <text evidence="7">The sequence shown here is derived from an EMBL/GenBank/DDBJ whole genome shotgun (WGS) entry which is preliminary data.</text>
</comment>
<dbReference type="GO" id="GO:0016020">
    <property type="term" value="C:membrane"/>
    <property type="evidence" value="ECO:0007669"/>
    <property type="project" value="UniProtKB-SubCell"/>
</dbReference>
<dbReference type="PANTHER" id="PTHR42723:SF1">
    <property type="entry name" value="CHLOROPHYLL SYNTHASE, CHLOROPLASTIC"/>
    <property type="match status" value="1"/>
</dbReference>
<evidence type="ECO:0000313" key="8">
    <source>
        <dbReference type="Proteomes" id="UP000625735"/>
    </source>
</evidence>
<feature type="transmembrane region" description="Helical" evidence="6">
    <location>
        <begin position="87"/>
        <end position="105"/>
    </location>
</feature>
<gene>
    <name evidence="7" type="ORF">GCM10011343_16340</name>
</gene>
<keyword evidence="2" id="KW-1003">Cell membrane</keyword>
<accession>A0A916Y1Y1</accession>
<feature type="transmembrane region" description="Helical" evidence="6">
    <location>
        <begin position="12"/>
        <end position="29"/>
    </location>
</feature>
<keyword evidence="4 6" id="KW-1133">Transmembrane helix</keyword>
<dbReference type="Gene3D" id="1.10.357.140">
    <property type="entry name" value="UbiA prenyltransferase"/>
    <property type="match status" value="1"/>
</dbReference>
<evidence type="ECO:0000256" key="6">
    <source>
        <dbReference type="SAM" id="Phobius"/>
    </source>
</evidence>
<dbReference type="GO" id="GO:0016765">
    <property type="term" value="F:transferase activity, transferring alkyl or aryl (other than methyl) groups"/>
    <property type="evidence" value="ECO:0007669"/>
    <property type="project" value="InterPro"/>
</dbReference>
<evidence type="ECO:0000256" key="1">
    <source>
        <dbReference type="ARBA" id="ARBA00004141"/>
    </source>
</evidence>
<feature type="transmembrane region" description="Helical" evidence="6">
    <location>
        <begin position="171"/>
        <end position="190"/>
    </location>
</feature>
<feature type="transmembrane region" description="Helical" evidence="6">
    <location>
        <begin position="211"/>
        <end position="236"/>
    </location>
</feature>
<dbReference type="RefSeq" id="WP_188362069.1">
    <property type="nucleotide sequence ID" value="NZ_BMFG01000005.1"/>
</dbReference>
<evidence type="ECO:0000313" key="7">
    <source>
        <dbReference type="EMBL" id="GGD26835.1"/>
    </source>
</evidence>
<sequence length="308" mass="34521">MKFLKLIRYQNLILLALMQFSFRYGFLIHQDVSLALADWQFSLLVLATVLLAAAGYIINDIFDQDTDAINKPQKQIIGKSISENKGYNLYVALNLTGVAIGFYLSNVILRPSFAVIFIFIAASLYFYATQLKRIALVGNLLVAILTGVSVLLLGVFDLYPATYDANRDQMAILFKILVDYAFFAFFINFIRELVKDAEDYKGDFAVGAKTLPVLIGTKITAKIVFVLHLIALLLLINYTTSNLFENNLLIATLYVLVTVVAPLVLTMIKSWKASTTEDFQTISKVLKVVIFFGIMSIVVITYSIKWNA</sequence>
<keyword evidence="5 6" id="KW-0472">Membrane</keyword>
<proteinExistence type="predicted"/>
<dbReference type="InterPro" id="IPR044878">
    <property type="entry name" value="UbiA_sf"/>
</dbReference>
<keyword evidence="3 6" id="KW-0812">Transmembrane</keyword>
<dbReference type="AlphaFoldDB" id="A0A916Y1Y1"/>
<dbReference type="EMBL" id="BMFG01000005">
    <property type="protein sequence ID" value="GGD26835.1"/>
    <property type="molecule type" value="Genomic_DNA"/>
</dbReference>
<keyword evidence="8" id="KW-1185">Reference proteome</keyword>
<protein>
    <submittedName>
        <fullName evidence="7">Prenyltransferase</fullName>
    </submittedName>
</protein>
<feature type="transmembrane region" description="Helical" evidence="6">
    <location>
        <begin position="41"/>
        <end position="62"/>
    </location>
</feature>
<evidence type="ECO:0000256" key="4">
    <source>
        <dbReference type="ARBA" id="ARBA00022989"/>
    </source>
</evidence>
<dbReference type="PANTHER" id="PTHR42723">
    <property type="entry name" value="CHLOROPHYLL SYNTHASE"/>
    <property type="match status" value="1"/>
</dbReference>
<dbReference type="Proteomes" id="UP000625735">
    <property type="component" value="Unassembled WGS sequence"/>
</dbReference>
<feature type="transmembrane region" description="Helical" evidence="6">
    <location>
        <begin position="111"/>
        <end position="128"/>
    </location>
</feature>
<dbReference type="InterPro" id="IPR000537">
    <property type="entry name" value="UbiA_prenyltransferase"/>
</dbReference>
<name>A0A916Y1Y1_9FLAO</name>